<keyword evidence="3 5" id="KW-0479">Metal-binding</keyword>
<dbReference type="AlphaFoldDB" id="A0A0F7HEE6"/>
<reference evidence="6" key="1">
    <citation type="submission" date="2019-05" db="EMBL/GenBank/DDBJ databases">
        <authorList>
            <consortium name="Pathogen Informatics"/>
        </authorList>
    </citation>
    <scope>NUCLEOTIDE SEQUENCE [LARGE SCALE GENOMIC DNA]</scope>
    <source>
        <strain evidence="6">NCTC12965</strain>
    </source>
</reference>
<evidence type="ECO:0000256" key="2">
    <source>
        <dbReference type="ARBA" id="ARBA00022596"/>
    </source>
</evidence>
<proteinExistence type="inferred from homology"/>
<dbReference type="NCBIfam" id="TIGR00100">
    <property type="entry name" value="hypA"/>
    <property type="match status" value="1"/>
</dbReference>
<sequence length="114" mass="13088">MHEITLCHHAMEIMQQHARQNHARRITAVWFEIGAFSCVEAESLRFCFDMVCRGTLAEGCELHLLEQQAQCWCHDCRVDVQLLAPQVLVCPQCGGRNLRVQADDGLQLKRLEIE</sequence>
<dbReference type="PANTHER" id="PTHR34535:SF3">
    <property type="entry name" value="HYDROGENASE MATURATION FACTOR HYPA"/>
    <property type="match status" value="1"/>
</dbReference>
<dbReference type="GO" id="GO:0016151">
    <property type="term" value="F:nickel cation binding"/>
    <property type="evidence" value="ECO:0007669"/>
    <property type="project" value="UniProtKB-UniRule"/>
</dbReference>
<keyword evidence="2 5" id="KW-0533">Nickel</keyword>
<dbReference type="NCBIfam" id="NF002979">
    <property type="entry name" value="PRK03681.1"/>
    <property type="match status" value="1"/>
</dbReference>
<gene>
    <name evidence="6" type="primary">hypA_2</name>
    <name evidence="5" type="synonym">hypA</name>
    <name evidence="6" type="ORF">NCTC12965_00195</name>
</gene>
<dbReference type="PANTHER" id="PTHR34535">
    <property type="entry name" value="HYDROGENASE MATURATION FACTOR HYPA"/>
    <property type="match status" value="1"/>
</dbReference>
<dbReference type="KEGG" id="sfw:WN53_18485"/>
<dbReference type="EMBL" id="CABEEZ010000013">
    <property type="protein sequence ID" value="VTR16243.1"/>
    <property type="molecule type" value="Genomic_DNA"/>
</dbReference>
<dbReference type="GO" id="GO:0051604">
    <property type="term" value="P:protein maturation"/>
    <property type="evidence" value="ECO:0007669"/>
    <property type="project" value="InterPro"/>
</dbReference>
<dbReference type="Pfam" id="PF01155">
    <property type="entry name" value="HypA"/>
    <property type="match status" value="1"/>
</dbReference>
<feature type="binding site" evidence="5">
    <location>
        <position position="2"/>
    </location>
    <ligand>
        <name>Ni(2+)</name>
        <dbReference type="ChEBI" id="CHEBI:49786"/>
    </ligand>
</feature>
<dbReference type="HAMAP" id="MF_00213">
    <property type="entry name" value="HypA_HybF"/>
    <property type="match status" value="1"/>
</dbReference>
<dbReference type="FunFam" id="3.30.2320.80:FF:000001">
    <property type="entry name" value="Hydrogenase maturation factor HypA"/>
    <property type="match status" value="1"/>
</dbReference>
<dbReference type="NCBIfam" id="NF009046">
    <property type="entry name" value="PRK12380.1"/>
    <property type="match status" value="1"/>
</dbReference>
<keyword evidence="4 5" id="KW-0862">Zinc</keyword>
<evidence type="ECO:0000256" key="4">
    <source>
        <dbReference type="ARBA" id="ARBA00022833"/>
    </source>
</evidence>
<feature type="binding site" evidence="5">
    <location>
        <position position="93"/>
    </location>
    <ligand>
        <name>Zn(2+)</name>
        <dbReference type="ChEBI" id="CHEBI:29105"/>
    </ligand>
</feature>
<organism evidence="6">
    <name type="scientific">Serratia fonticola</name>
    <dbReference type="NCBI Taxonomy" id="47917"/>
    <lineage>
        <taxon>Bacteria</taxon>
        <taxon>Pseudomonadati</taxon>
        <taxon>Pseudomonadota</taxon>
        <taxon>Gammaproteobacteria</taxon>
        <taxon>Enterobacterales</taxon>
        <taxon>Yersiniaceae</taxon>
        <taxon>Serratia</taxon>
    </lineage>
</organism>
<comment type="similarity">
    <text evidence="1 5">Belongs to the HypA/HybF family.</text>
</comment>
<evidence type="ECO:0000256" key="1">
    <source>
        <dbReference type="ARBA" id="ARBA00010748"/>
    </source>
</evidence>
<protein>
    <recommendedName>
        <fullName evidence="5">Hydrogenase maturation factor HypA</fullName>
    </recommendedName>
</protein>
<evidence type="ECO:0000256" key="5">
    <source>
        <dbReference type="HAMAP-Rule" id="MF_00213"/>
    </source>
</evidence>
<dbReference type="RefSeq" id="WP_024486059.1">
    <property type="nucleotide sequence ID" value="NZ_CAMKUD010000004.1"/>
</dbReference>
<feature type="binding site" evidence="5">
    <location>
        <position position="90"/>
    </location>
    <ligand>
        <name>Zn(2+)</name>
        <dbReference type="ChEBI" id="CHEBI:29105"/>
    </ligand>
</feature>
<dbReference type="GO" id="GO:0008270">
    <property type="term" value="F:zinc ion binding"/>
    <property type="evidence" value="ECO:0007669"/>
    <property type="project" value="UniProtKB-UniRule"/>
</dbReference>
<name>A0A0F7HEE6_SERFO</name>
<dbReference type="GO" id="GO:0016530">
    <property type="term" value="F:metallochaperone activity"/>
    <property type="evidence" value="ECO:0007669"/>
    <property type="project" value="UniProtKB-ARBA"/>
</dbReference>
<accession>A0A0F7HEE6</accession>
<dbReference type="InterPro" id="IPR020538">
    <property type="entry name" value="Hydgase_Ni_incorp_HypA/HybF_CS"/>
</dbReference>
<dbReference type="PROSITE" id="PS01249">
    <property type="entry name" value="HYPA"/>
    <property type="match status" value="1"/>
</dbReference>
<comment type="function">
    <text evidence="5">Involved in the maturation of [NiFe] hydrogenases. Required for nickel insertion into the metal center of the hydrogenase.</text>
</comment>
<feature type="binding site" evidence="5">
    <location>
        <position position="76"/>
    </location>
    <ligand>
        <name>Zn(2+)</name>
        <dbReference type="ChEBI" id="CHEBI:29105"/>
    </ligand>
</feature>
<dbReference type="InterPro" id="IPR000688">
    <property type="entry name" value="HypA/HybF"/>
</dbReference>
<dbReference type="Gene3D" id="3.30.2320.80">
    <property type="match status" value="1"/>
</dbReference>
<feature type="binding site" evidence="5">
    <location>
        <position position="73"/>
    </location>
    <ligand>
        <name>Zn(2+)</name>
        <dbReference type="ChEBI" id="CHEBI:29105"/>
    </ligand>
</feature>
<dbReference type="STRING" id="47917.AV650_13700"/>
<evidence type="ECO:0000256" key="3">
    <source>
        <dbReference type="ARBA" id="ARBA00022723"/>
    </source>
</evidence>
<dbReference type="PIRSF" id="PIRSF004761">
    <property type="entry name" value="Hydrgn_mat_HypA"/>
    <property type="match status" value="1"/>
</dbReference>
<dbReference type="GeneID" id="30322166"/>
<evidence type="ECO:0000313" key="6">
    <source>
        <dbReference type="EMBL" id="VTR16243.1"/>
    </source>
</evidence>